<keyword evidence="4 9" id="KW-0812">Transmembrane</keyword>
<comment type="subcellular location">
    <subcellularLocation>
        <location evidence="1">Membrane</location>
        <topology evidence="1">Multi-pass membrane protein</topology>
    </subcellularLocation>
</comment>
<feature type="transmembrane region" description="Helical" evidence="9">
    <location>
        <begin position="48"/>
        <end position="64"/>
    </location>
</feature>
<dbReference type="InterPro" id="IPR004648">
    <property type="entry name" value="Oligpept_transpt"/>
</dbReference>
<evidence type="ECO:0000256" key="5">
    <source>
        <dbReference type="ARBA" id="ARBA00022856"/>
    </source>
</evidence>
<evidence type="ECO:0000256" key="1">
    <source>
        <dbReference type="ARBA" id="ARBA00004141"/>
    </source>
</evidence>
<evidence type="ECO:0000256" key="6">
    <source>
        <dbReference type="ARBA" id="ARBA00022927"/>
    </source>
</evidence>
<keyword evidence="11" id="KW-1185">Reference proteome</keyword>
<name>A0ABR2LKN5_9ASPA</name>
<gene>
    <name evidence="10" type="primary">OPT5</name>
    <name evidence="10" type="ORF">KSP40_PGU001489</name>
</gene>
<evidence type="ECO:0000256" key="9">
    <source>
        <dbReference type="SAM" id="Phobius"/>
    </source>
</evidence>
<keyword evidence="7 9" id="KW-1133">Transmembrane helix</keyword>
<sequence>MPLTTRLGGFRIRLRPSPQFLPVEAIASYLSFSFNLCTSFAYYVIPNYLFPSISTLSFICWLWTNSVTMQQLGSGLQGLGIGAFAVDWSTVAGFLGSPLATPGFAIINVMFGFIMVAYVIIPLTYYNNAYHAKNFPIFSSNVYMGNGTLYNVNQILNQ</sequence>
<keyword evidence="3" id="KW-0813">Transport</keyword>
<keyword evidence="6" id="KW-0653">Protein transport</keyword>
<evidence type="ECO:0000256" key="2">
    <source>
        <dbReference type="ARBA" id="ARBA00005484"/>
    </source>
</evidence>
<dbReference type="PANTHER" id="PTHR22601">
    <property type="entry name" value="ISP4 LIKE PROTEIN"/>
    <property type="match status" value="1"/>
</dbReference>
<keyword evidence="8 9" id="KW-0472">Membrane</keyword>
<organism evidence="10 11">
    <name type="scientific">Platanthera guangdongensis</name>
    <dbReference type="NCBI Taxonomy" id="2320717"/>
    <lineage>
        <taxon>Eukaryota</taxon>
        <taxon>Viridiplantae</taxon>
        <taxon>Streptophyta</taxon>
        <taxon>Embryophyta</taxon>
        <taxon>Tracheophyta</taxon>
        <taxon>Spermatophyta</taxon>
        <taxon>Magnoliopsida</taxon>
        <taxon>Liliopsida</taxon>
        <taxon>Asparagales</taxon>
        <taxon>Orchidaceae</taxon>
        <taxon>Orchidoideae</taxon>
        <taxon>Orchideae</taxon>
        <taxon>Orchidinae</taxon>
        <taxon>Platanthera</taxon>
    </lineage>
</organism>
<dbReference type="Proteomes" id="UP001412067">
    <property type="component" value="Unassembled WGS sequence"/>
</dbReference>
<evidence type="ECO:0000256" key="7">
    <source>
        <dbReference type="ARBA" id="ARBA00022989"/>
    </source>
</evidence>
<dbReference type="InterPro" id="IPR004813">
    <property type="entry name" value="OPT"/>
</dbReference>
<feature type="transmembrane region" description="Helical" evidence="9">
    <location>
        <begin position="76"/>
        <end position="97"/>
    </location>
</feature>
<accession>A0ABR2LKN5</accession>
<evidence type="ECO:0000313" key="11">
    <source>
        <dbReference type="Proteomes" id="UP001412067"/>
    </source>
</evidence>
<feature type="transmembrane region" description="Helical" evidence="9">
    <location>
        <begin position="103"/>
        <end position="126"/>
    </location>
</feature>
<dbReference type="Pfam" id="PF03169">
    <property type="entry name" value="OPT"/>
    <property type="match status" value="1"/>
</dbReference>
<evidence type="ECO:0000256" key="4">
    <source>
        <dbReference type="ARBA" id="ARBA00022692"/>
    </source>
</evidence>
<evidence type="ECO:0000256" key="8">
    <source>
        <dbReference type="ARBA" id="ARBA00023136"/>
    </source>
</evidence>
<keyword evidence="5" id="KW-0571">Peptide transport</keyword>
<evidence type="ECO:0000256" key="3">
    <source>
        <dbReference type="ARBA" id="ARBA00022448"/>
    </source>
</evidence>
<reference evidence="10 11" key="1">
    <citation type="journal article" date="2022" name="Nat. Plants">
        <title>Genomes of leafy and leafless Platanthera orchids illuminate the evolution of mycoheterotrophy.</title>
        <authorList>
            <person name="Li M.H."/>
            <person name="Liu K.W."/>
            <person name="Li Z."/>
            <person name="Lu H.C."/>
            <person name="Ye Q.L."/>
            <person name="Zhang D."/>
            <person name="Wang J.Y."/>
            <person name="Li Y.F."/>
            <person name="Zhong Z.M."/>
            <person name="Liu X."/>
            <person name="Yu X."/>
            <person name="Liu D.K."/>
            <person name="Tu X.D."/>
            <person name="Liu B."/>
            <person name="Hao Y."/>
            <person name="Liao X.Y."/>
            <person name="Jiang Y.T."/>
            <person name="Sun W.H."/>
            <person name="Chen J."/>
            <person name="Chen Y.Q."/>
            <person name="Ai Y."/>
            <person name="Zhai J.W."/>
            <person name="Wu S.S."/>
            <person name="Zhou Z."/>
            <person name="Hsiao Y.Y."/>
            <person name="Wu W.L."/>
            <person name="Chen Y.Y."/>
            <person name="Lin Y.F."/>
            <person name="Hsu J.L."/>
            <person name="Li C.Y."/>
            <person name="Wang Z.W."/>
            <person name="Zhao X."/>
            <person name="Zhong W.Y."/>
            <person name="Ma X.K."/>
            <person name="Ma L."/>
            <person name="Huang J."/>
            <person name="Chen G.Z."/>
            <person name="Huang M.Z."/>
            <person name="Huang L."/>
            <person name="Peng D.H."/>
            <person name="Luo Y.B."/>
            <person name="Zou S.Q."/>
            <person name="Chen S.P."/>
            <person name="Lan S."/>
            <person name="Tsai W.C."/>
            <person name="Van de Peer Y."/>
            <person name="Liu Z.J."/>
        </authorList>
    </citation>
    <scope>NUCLEOTIDE SEQUENCE [LARGE SCALE GENOMIC DNA]</scope>
    <source>
        <strain evidence="10">Lor288</strain>
    </source>
</reference>
<comment type="caution">
    <text evidence="10">The sequence shown here is derived from an EMBL/GenBank/DDBJ whole genome shotgun (WGS) entry which is preliminary data.</text>
</comment>
<proteinExistence type="inferred from homology"/>
<protein>
    <submittedName>
        <fullName evidence="10">Oligopeptide transporter 5</fullName>
    </submittedName>
</protein>
<comment type="similarity">
    <text evidence="2">Belongs to the oligopeptide OPT transporter (TC 2.A.67.1) family.</text>
</comment>
<evidence type="ECO:0000313" key="10">
    <source>
        <dbReference type="EMBL" id="KAK8943675.1"/>
    </source>
</evidence>
<dbReference type="EMBL" id="JBBWWR010000018">
    <property type="protein sequence ID" value="KAK8943675.1"/>
    <property type="molecule type" value="Genomic_DNA"/>
</dbReference>